<comment type="caution">
    <text evidence="2">The sequence shown here is derived from an EMBL/GenBank/DDBJ whole genome shotgun (WGS) entry which is preliminary data.</text>
</comment>
<protein>
    <submittedName>
        <fullName evidence="2">Uncharacterized protein</fullName>
    </submittedName>
</protein>
<sequence length="147" mass="16879" precursor="true">MNTTRLFLISLWVAGVAVANASEPANFITRLGTYSLTPDTELRLFLNENGEVTYSLKTTTPQSDGSRSISETSSTHAERDKSFLFFWHGDTHHLWWATSDYLEFLDWRNPWATKSVIYDRASGLRLENIPPVFRETVEKTFAEAKER</sequence>
<evidence type="ECO:0000256" key="1">
    <source>
        <dbReference type="SAM" id="SignalP"/>
    </source>
</evidence>
<gene>
    <name evidence="2" type="ORF">CfE428DRAFT_2464</name>
</gene>
<keyword evidence="1" id="KW-0732">Signal</keyword>
<accession>B4D0L3</accession>
<dbReference type="EMBL" id="ABVL01000006">
    <property type="protein sequence ID" value="EDY19875.1"/>
    <property type="molecule type" value="Genomic_DNA"/>
</dbReference>
<dbReference type="Proteomes" id="UP000005824">
    <property type="component" value="Unassembled WGS sequence"/>
</dbReference>
<proteinExistence type="predicted"/>
<dbReference type="RefSeq" id="WP_006979789.1">
    <property type="nucleotide sequence ID" value="NZ_ABVL01000006.1"/>
</dbReference>
<name>B4D0L3_9BACT</name>
<dbReference type="InParanoid" id="B4D0L3"/>
<keyword evidence="3" id="KW-1185">Reference proteome</keyword>
<reference evidence="2 3" key="1">
    <citation type="journal article" date="2011" name="J. Bacteriol.">
        <title>Genome sequence of Chthoniobacter flavus Ellin428, an aerobic heterotrophic soil bacterium.</title>
        <authorList>
            <person name="Kant R."/>
            <person name="van Passel M.W."/>
            <person name="Palva A."/>
            <person name="Lucas S."/>
            <person name="Lapidus A."/>
            <person name="Glavina Del Rio T."/>
            <person name="Dalin E."/>
            <person name="Tice H."/>
            <person name="Bruce D."/>
            <person name="Goodwin L."/>
            <person name="Pitluck S."/>
            <person name="Larimer F.W."/>
            <person name="Land M.L."/>
            <person name="Hauser L."/>
            <person name="Sangwan P."/>
            <person name="de Vos W.M."/>
            <person name="Janssen P.H."/>
            <person name="Smidt H."/>
        </authorList>
    </citation>
    <scope>NUCLEOTIDE SEQUENCE [LARGE SCALE GENOMIC DNA]</scope>
    <source>
        <strain evidence="2 3">Ellin428</strain>
    </source>
</reference>
<dbReference type="AlphaFoldDB" id="B4D0L3"/>
<feature type="chain" id="PRO_5002802290" evidence="1">
    <location>
        <begin position="22"/>
        <end position="147"/>
    </location>
</feature>
<evidence type="ECO:0000313" key="2">
    <source>
        <dbReference type="EMBL" id="EDY19875.1"/>
    </source>
</evidence>
<evidence type="ECO:0000313" key="3">
    <source>
        <dbReference type="Proteomes" id="UP000005824"/>
    </source>
</evidence>
<feature type="signal peptide" evidence="1">
    <location>
        <begin position="1"/>
        <end position="21"/>
    </location>
</feature>
<organism evidence="2 3">
    <name type="scientific">Chthoniobacter flavus Ellin428</name>
    <dbReference type="NCBI Taxonomy" id="497964"/>
    <lineage>
        <taxon>Bacteria</taxon>
        <taxon>Pseudomonadati</taxon>
        <taxon>Verrucomicrobiota</taxon>
        <taxon>Spartobacteria</taxon>
        <taxon>Chthoniobacterales</taxon>
        <taxon>Chthoniobacteraceae</taxon>
        <taxon>Chthoniobacter</taxon>
    </lineage>
</organism>